<dbReference type="Proteomes" id="UP000308901">
    <property type="component" value="Unassembled WGS sequence"/>
</dbReference>
<organism evidence="1 2">
    <name type="scientific">Arcobacter arenosus</name>
    <dbReference type="NCBI Taxonomy" id="2576037"/>
    <lineage>
        <taxon>Bacteria</taxon>
        <taxon>Pseudomonadati</taxon>
        <taxon>Campylobacterota</taxon>
        <taxon>Epsilonproteobacteria</taxon>
        <taxon>Campylobacterales</taxon>
        <taxon>Arcobacteraceae</taxon>
        <taxon>Arcobacter</taxon>
    </lineage>
</organism>
<proteinExistence type="predicted"/>
<sequence length="581" mass="68076">MLKKQLIILILLNSYLFSLEVDLLQNKLLNSSPYITSQCYTKTKDDKNLLHNPCYSCHSKNKEPNYTMGDDDLQEAYDFPGPALKNPWTNLFKDRTKEVSKISDKEILDYINKSNYIKNNKIILKEKLKNIPKNWDYNKNSKWDGYIPDCYFNFDNEGFDKNPNGEYTAWRSFAYRPFLGTFWPTNGSTDDVIIRLGKDFRVNENGKFDKEVYKLNLSIVESLIKQADVKIDATDENKYGFDMNQNGKFDIAEKIVFKWSQPKYDNETFKISGFSMTYVGKAKKLLEENKVMIAPGLYPIQTEFLHTVRYIGIDKDEKIVMTPRMKELRYGKKVRWHSYSELKNLGLSKLKGKNDNPDRLDQFLGDFEVGIYNALGWKYQGFIEDAEGELRPQSYEETLFCMGCHNNIGAIADSTFVFQRKLEGNSFQNGWYHWSQKGLEGITDRLLKNGDTEYVQYLKVNNAGDEFRQNKEIMEKFFVKGWEEDKENIQKDLDEKLENPHAYQKQYWKLKEKEIEKLKRDIAYLIMPTAKRALQLNKAYKVIVDEQSFSLGREAHVKPIINVHKQVSDGQETKLQKVLNE</sequence>
<dbReference type="OrthoDB" id="8692at2"/>
<reference evidence="1 2" key="1">
    <citation type="submission" date="2019-05" db="EMBL/GenBank/DDBJ databases">
        <title>Arcobacter sp. nov., isolated from sea sediment.</title>
        <authorList>
            <person name="Kim W."/>
        </authorList>
    </citation>
    <scope>NUCLEOTIDE SEQUENCE [LARGE SCALE GENOMIC DNA]</scope>
    <source>
        <strain evidence="1 2">CAU 1517</strain>
    </source>
</reference>
<name>A0A5R8Y1W7_9BACT</name>
<evidence type="ECO:0000313" key="1">
    <source>
        <dbReference type="EMBL" id="TLP39166.1"/>
    </source>
</evidence>
<dbReference type="AlphaFoldDB" id="A0A5R8Y1W7"/>
<accession>A0A5R8Y1W7</accession>
<keyword evidence="2" id="KW-1185">Reference proteome</keyword>
<dbReference type="EMBL" id="VANU01000002">
    <property type="protein sequence ID" value="TLP39166.1"/>
    <property type="molecule type" value="Genomic_DNA"/>
</dbReference>
<dbReference type="RefSeq" id="WP_138151750.1">
    <property type="nucleotide sequence ID" value="NZ_VANU01000002.1"/>
</dbReference>
<gene>
    <name evidence="1" type="ORF">FDK22_04655</name>
</gene>
<evidence type="ECO:0000313" key="2">
    <source>
        <dbReference type="Proteomes" id="UP000308901"/>
    </source>
</evidence>
<protein>
    <submittedName>
        <fullName evidence="1">Uncharacterized protein</fullName>
    </submittedName>
</protein>
<comment type="caution">
    <text evidence="1">The sequence shown here is derived from an EMBL/GenBank/DDBJ whole genome shotgun (WGS) entry which is preliminary data.</text>
</comment>